<dbReference type="InterPro" id="IPR036259">
    <property type="entry name" value="MFS_trans_sf"/>
</dbReference>
<proteinExistence type="predicted"/>
<evidence type="ECO:0000256" key="5">
    <source>
        <dbReference type="ARBA" id="ARBA00023136"/>
    </source>
</evidence>
<dbReference type="PANTHER" id="PTHR23504">
    <property type="entry name" value="MAJOR FACILITATOR SUPERFAMILY DOMAIN-CONTAINING PROTEIN 10"/>
    <property type="match status" value="1"/>
</dbReference>
<dbReference type="InterPro" id="IPR011701">
    <property type="entry name" value="MFS"/>
</dbReference>
<keyword evidence="2" id="KW-0813">Transport</keyword>
<keyword evidence="4 6" id="KW-1133">Transmembrane helix</keyword>
<dbReference type="AlphaFoldDB" id="A0A9P6T884"/>
<dbReference type="Proteomes" id="UP000886653">
    <property type="component" value="Unassembled WGS sequence"/>
</dbReference>
<evidence type="ECO:0000256" key="3">
    <source>
        <dbReference type="ARBA" id="ARBA00022692"/>
    </source>
</evidence>
<evidence type="ECO:0000313" key="8">
    <source>
        <dbReference type="Proteomes" id="UP000886653"/>
    </source>
</evidence>
<evidence type="ECO:0000256" key="4">
    <source>
        <dbReference type="ARBA" id="ARBA00022989"/>
    </source>
</evidence>
<dbReference type="Gene3D" id="1.20.1250.20">
    <property type="entry name" value="MFS general substrate transporter like domains"/>
    <property type="match status" value="1"/>
</dbReference>
<evidence type="ECO:0000313" key="7">
    <source>
        <dbReference type="EMBL" id="KAG0142330.1"/>
    </source>
</evidence>
<comment type="caution">
    <text evidence="7">The sequence shown here is derived from an EMBL/GenBank/DDBJ whole genome shotgun (WGS) entry which is preliminary data.</text>
</comment>
<feature type="transmembrane region" description="Helical" evidence="6">
    <location>
        <begin position="100"/>
        <end position="118"/>
    </location>
</feature>
<evidence type="ECO:0000256" key="1">
    <source>
        <dbReference type="ARBA" id="ARBA00004141"/>
    </source>
</evidence>
<organism evidence="7 8">
    <name type="scientific">Cronartium quercuum f. sp. fusiforme G11</name>
    <dbReference type="NCBI Taxonomy" id="708437"/>
    <lineage>
        <taxon>Eukaryota</taxon>
        <taxon>Fungi</taxon>
        <taxon>Dikarya</taxon>
        <taxon>Basidiomycota</taxon>
        <taxon>Pucciniomycotina</taxon>
        <taxon>Pucciniomycetes</taxon>
        <taxon>Pucciniales</taxon>
        <taxon>Coleosporiaceae</taxon>
        <taxon>Cronartium</taxon>
    </lineage>
</organism>
<dbReference type="OrthoDB" id="419616at2759"/>
<evidence type="ECO:0000256" key="6">
    <source>
        <dbReference type="SAM" id="Phobius"/>
    </source>
</evidence>
<name>A0A9P6T884_9BASI</name>
<sequence length="175" mass="19558">MIMWPFKRTRTQIANEQTPLNIHQSTNITRTPLPIKQIIVLCVMRLTEPISYTLIFPFINKMLEDMKVSHDPKQIGYYAGIIESLFAVAQLCTDYIGRKPVMLIGLFGMAVSVISFGLQKTYTGLLISRFVAGMMNGNIAILQSIVAEITDATNYADAAALLPLCFVNLNHFNSL</sequence>
<keyword evidence="8" id="KW-1185">Reference proteome</keyword>
<dbReference type="SUPFAM" id="SSF103473">
    <property type="entry name" value="MFS general substrate transporter"/>
    <property type="match status" value="1"/>
</dbReference>
<keyword evidence="5 6" id="KW-0472">Membrane</keyword>
<reference evidence="7" key="1">
    <citation type="submission" date="2013-11" db="EMBL/GenBank/DDBJ databases">
        <title>Genome sequence of the fusiform rust pathogen reveals effectors for host alternation and coevolution with pine.</title>
        <authorList>
            <consortium name="DOE Joint Genome Institute"/>
            <person name="Smith K."/>
            <person name="Pendleton A."/>
            <person name="Kubisiak T."/>
            <person name="Anderson C."/>
            <person name="Salamov A."/>
            <person name="Aerts A."/>
            <person name="Riley R."/>
            <person name="Clum A."/>
            <person name="Lindquist E."/>
            <person name="Ence D."/>
            <person name="Campbell M."/>
            <person name="Kronenberg Z."/>
            <person name="Feau N."/>
            <person name="Dhillon B."/>
            <person name="Hamelin R."/>
            <person name="Burleigh J."/>
            <person name="Smith J."/>
            <person name="Yandell M."/>
            <person name="Nelson C."/>
            <person name="Grigoriev I."/>
            <person name="Davis J."/>
        </authorList>
    </citation>
    <scope>NUCLEOTIDE SEQUENCE</scope>
    <source>
        <strain evidence="7">G11</strain>
    </source>
</reference>
<protein>
    <recommendedName>
        <fullName evidence="9">Major facilitator superfamily (MFS) profile domain-containing protein</fullName>
    </recommendedName>
</protein>
<gene>
    <name evidence="7" type="ORF">CROQUDRAFT_240347</name>
</gene>
<comment type="subcellular location">
    <subcellularLocation>
        <location evidence="1">Membrane</location>
        <topology evidence="1">Multi-pass membrane protein</topology>
    </subcellularLocation>
</comment>
<dbReference type="PANTHER" id="PTHR23504:SF15">
    <property type="entry name" value="MAJOR FACILITATOR SUPERFAMILY (MFS) PROFILE DOMAIN-CONTAINING PROTEIN"/>
    <property type="match status" value="1"/>
</dbReference>
<dbReference type="EMBL" id="MU167352">
    <property type="protein sequence ID" value="KAG0142330.1"/>
    <property type="molecule type" value="Genomic_DNA"/>
</dbReference>
<evidence type="ECO:0000256" key="2">
    <source>
        <dbReference type="ARBA" id="ARBA00022448"/>
    </source>
</evidence>
<dbReference type="Pfam" id="PF07690">
    <property type="entry name" value="MFS_1"/>
    <property type="match status" value="1"/>
</dbReference>
<dbReference type="GO" id="GO:0016020">
    <property type="term" value="C:membrane"/>
    <property type="evidence" value="ECO:0007669"/>
    <property type="project" value="UniProtKB-SubCell"/>
</dbReference>
<feature type="transmembrane region" description="Helical" evidence="6">
    <location>
        <begin position="75"/>
        <end position="93"/>
    </location>
</feature>
<dbReference type="GO" id="GO:0022857">
    <property type="term" value="F:transmembrane transporter activity"/>
    <property type="evidence" value="ECO:0007669"/>
    <property type="project" value="InterPro"/>
</dbReference>
<accession>A0A9P6T884</accession>
<keyword evidence="3 6" id="KW-0812">Transmembrane</keyword>
<evidence type="ECO:0008006" key="9">
    <source>
        <dbReference type="Google" id="ProtNLM"/>
    </source>
</evidence>